<evidence type="ECO:0000256" key="2">
    <source>
        <dbReference type="ARBA" id="ARBA00022525"/>
    </source>
</evidence>
<dbReference type="PANTHER" id="PTHR31736:SF19">
    <property type="entry name" value="PECTIN LYASE SUPERFAMILY PROTEIN-RELATED"/>
    <property type="match status" value="1"/>
</dbReference>
<name>A0A8E2E9Q7_9PEZI</name>
<dbReference type="OrthoDB" id="2268901at2759"/>
<keyword evidence="3" id="KW-1015">Disulfide bond</keyword>
<feature type="chain" id="PRO_5034930054" evidence="4">
    <location>
        <begin position="21"/>
        <end position="296"/>
    </location>
</feature>
<keyword evidence="6" id="KW-1185">Reference proteome</keyword>
<reference evidence="5 6" key="1">
    <citation type="journal article" date="2016" name="Nat. Commun.">
        <title>Ectomycorrhizal ecology is imprinted in the genome of the dominant symbiotic fungus Cenococcum geophilum.</title>
        <authorList>
            <consortium name="DOE Joint Genome Institute"/>
            <person name="Peter M."/>
            <person name="Kohler A."/>
            <person name="Ohm R.A."/>
            <person name="Kuo A."/>
            <person name="Krutzmann J."/>
            <person name="Morin E."/>
            <person name="Arend M."/>
            <person name="Barry K.W."/>
            <person name="Binder M."/>
            <person name="Choi C."/>
            <person name="Clum A."/>
            <person name="Copeland A."/>
            <person name="Grisel N."/>
            <person name="Haridas S."/>
            <person name="Kipfer T."/>
            <person name="LaButti K."/>
            <person name="Lindquist E."/>
            <person name="Lipzen A."/>
            <person name="Maire R."/>
            <person name="Meier B."/>
            <person name="Mihaltcheva S."/>
            <person name="Molinier V."/>
            <person name="Murat C."/>
            <person name="Poggeler S."/>
            <person name="Quandt C.A."/>
            <person name="Sperisen C."/>
            <person name="Tritt A."/>
            <person name="Tisserant E."/>
            <person name="Crous P.W."/>
            <person name="Henrissat B."/>
            <person name="Nehls U."/>
            <person name="Egli S."/>
            <person name="Spatafora J.W."/>
            <person name="Grigoriev I.V."/>
            <person name="Martin F.M."/>
        </authorList>
    </citation>
    <scope>NUCLEOTIDE SEQUENCE [LARGE SCALE GENOMIC DNA]</scope>
    <source>
        <strain evidence="5 6">CBS 459.81</strain>
    </source>
</reference>
<dbReference type="Proteomes" id="UP000250266">
    <property type="component" value="Unassembled WGS sequence"/>
</dbReference>
<keyword evidence="5" id="KW-0378">Hydrolase</keyword>
<dbReference type="InterPro" id="IPR011050">
    <property type="entry name" value="Pectin_lyase_fold/virulence"/>
</dbReference>
<evidence type="ECO:0000313" key="6">
    <source>
        <dbReference type="Proteomes" id="UP000250266"/>
    </source>
</evidence>
<dbReference type="InterPro" id="IPR012334">
    <property type="entry name" value="Pectin_lyas_fold"/>
</dbReference>
<dbReference type="EMBL" id="KV744990">
    <property type="protein sequence ID" value="OCK79736.1"/>
    <property type="molecule type" value="Genomic_DNA"/>
</dbReference>
<comment type="subcellular location">
    <subcellularLocation>
        <location evidence="1">Secreted</location>
    </subcellularLocation>
</comment>
<feature type="signal peptide" evidence="4">
    <location>
        <begin position="1"/>
        <end position="20"/>
    </location>
</feature>
<protein>
    <submittedName>
        <fullName evidence="5">Glycoside hydrolase family 28 protein</fullName>
    </submittedName>
</protein>
<dbReference type="GO" id="GO:0005576">
    <property type="term" value="C:extracellular region"/>
    <property type="evidence" value="ECO:0007669"/>
    <property type="project" value="UniProtKB-SubCell"/>
</dbReference>
<keyword evidence="2" id="KW-0964">Secreted</keyword>
<dbReference type="AlphaFoldDB" id="A0A8E2E9Q7"/>
<proteinExistence type="predicted"/>
<evidence type="ECO:0000256" key="1">
    <source>
        <dbReference type="ARBA" id="ARBA00004613"/>
    </source>
</evidence>
<sequence>MHFFSRPLLALALLPPLIIGQLSGTVGPLTAHATNSATNTYNILSLPECLSFIPSGNYAVATWVTLSGGSAWALHLDGIVYRAGIAGGNVIFIEHSNNFELFNCTSKGACKVMAMSSTQKVQYLVHEPSVPTRPPAFSVYDIILVNSPAFHFSIDTCTSGEGYNVAICGGDEGGWPCGCALGSLGACPDIPYVTYKNVYTWPSNQMMMIKSTGGSVTVSNVMFENFVGHRNACFLDIDQCWSVSPCQIITISNFIMWTDLRIKQWCSYHSAYGSGFCQHSGSTYTSYSLRTTNHRI</sequence>
<dbReference type="PANTHER" id="PTHR31736">
    <property type="match status" value="1"/>
</dbReference>
<evidence type="ECO:0000256" key="4">
    <source>
        <dbReference type="SAM" id="SignalP"/>
    </source>
</evidence>
<organism evidence="5 6">
    <name type="scientific">Lepidopterella palustris CBS 459.81</name>
    <dbReference type="NCBI Taxonomy" id="1314670"/>
    <lineage>
        <taxon>Eukaryota</taxon>
        <taxon>Fungi</taxon>
        <taxon>Dikarya</taxon>
        <taxon>Ascomycota</taxon>
        <taxon>Pezizomycotina</taxon>
        <taxon>Dothideomycetes</taxon>
        <taxon>Pleosporomycetidae</taxon>
        <taxon>Mytilinidiales</taxon>
        <taxon>Argynnaceae</taxon>
        <taxon>Lepidopterella</taxon>
    </lineage>
</organism>
<evidence type="ECO:0000313" key="5">
    <source>
        <dbReference type="EMBL" id="OCK79736.1"/>
    </source>
</evidence>
<accession>A0A8E2E9Q7</accession>
<keyword evidence="4" id="KW-0732">Signal</keyword>
<gene>
    <name evidence="5" type="ORF">K432DRAFT_417150</name>
</gene>
<evidence type="ECO:0000256" key="3">
    <source>
        <dbReference type="ARBA" id="ARBA00023157"/>
    </source>
</evidence>
<dbReference type="Gene3D" id="2.160.20.10">
    <property type="entry name" value="Single-stranded right-handed beta-helix, Pectin lyase-like"/>
    <property type="match status" value="2"/>
</dbReference>
<dbReference type="GO" id="GO:0016787">
    <property type="term" value="F:hydrolase activity"/>
    <property type="evidence" value="ECO:0007669"/>
    <property type="project" value="UniProtKB-KW"/>
</dbReference>
<dbReference type="SUPFAM" id="SSF51126">
    <property type="entry name" value="Pectin lyase-like"/>
    <property type="match status" value="1"/>
</dbReference>